<evidence type="ECO:0000259" key="8">
    <source>
        <dbReference type="PROSITE" id="PS50109"/>
    </source>
</evidence>
<keyword evidence="5" id="KW-0808">Transferase</keyword>
<dbReference type="Pfam" id="PF00512">
    <property type="entry name" value="HisKA"/>
    <property type="match status" value="1"/>
</dbReference>
<dbReference type="EMBL" id="JAHHHD010000009">
    <property type="protein sequence ID" value="MBW4659156.1"/>
    <property type="molecule type" value="Genomic_DNA"/>
</dbReference>
<dbReference type="AlphaFoldDB" id="A0A951QAG4"/>
<dbReference type="InterPro" id="IPR029016">
    <property type="entry name" value="GAF-like_dom_sf"/>
</dbReference>
<dbReference type="PROSITE" id="PS50046">
    <property type="entry name" value="PHYTOCHROME_2"/>
    <property type="match status" value="1"/>
</dbReference>
<dbReference type="PRINTS" id="PR00344">
    <property type="entry name" value="BCTRLSENSOR"/>
</dbReference>
<evidence type="ECO:0000256" key="1">
    <source>
        <dbReference type="ARBA" id="ARBA00000085"/>
    </source>
</evidence>
<dbReference type="SMART" id="SM00388">
    <property type="entry name" value="HisKA"/>
    <property type="match status" value="1"/>
</dbReference>
<dbReference type="Gene3D" id="1.10.287.130">
    <property type="match status" value="1"/>
</dbReference>
<dbReference type="InterPro" id="IPR036097">
    <property type="entry name" value="HisK_dim/P_sf"/>
</dbReference>
<feature type="domain" description="Phytochrome chromophore attachment site" evidence="7">
    <location>
        <begin position="67"/>
        <end position="221"/>
    </location>
</feature>
<comment type="catalytic activity">
    <reaction evidence="1">
        <text>ATP + protein L-histidine = ADP + protein N-phospho-L-histidine.</text>
        <dbReference type="EC" id="2.7.13.3"/>
    </reaction>
</comment>
<keyword evidence="4" id="KW-0597">Phosphoprotein</keyword>
<evidence type="ECO:0000256" key="6">
    <source>
        <dbReference type="ARBA" id="ARBA00023012"/>
    </source>
</evidence>
<dbReference type="InterPro" id="IPR003594">
    <property type="entry name" value="HATPase_dom"/>
</dbReference>
<evidence type="ECO:0000256" key="5">
    <source>
        <dbReference type="ARBA" id="ARBA00022777"/>
    </source>
</evidence>
<dbReference type="SUPFAM" id="SSF55874">
    <property type="entry name" value="ATPase domain of HSP90 chaperone/DNA topoisomerase II/histidine kinase"/>
    <property type="match status" value="1"/>
</dbReference>
<dbReference type="EC" id="2.7.13.3" evidence="3"/>
<dbReference type="InterPro" id="IPR016132">
    <property type="entry name" value="Phyto_chromo_attachment"/>
</dbReference>
<dbReference type="GO" id="GO:0000155">
    <property type="term" value="F:phosphorelay sensor kinase activity"/>
    <property type="evidence" value="ECO:0007669"/>
    <property type="project" value="InterPro"/>
</dbReference>
<gene>
    <name evidence="9" type="ORF">KME15_10810</name>
</gene>
<accession>A0A951QAG4</accession>
<evidence type="ECO:0000259" key="7">
    <source>
        <dbReference type="PROSITE" id="PS50046"/>
    </source>
</evidence>
<dbReference type="SMART" id="SM00387">
    <property type="entry name" value="HATPase_c"/>
    <property type="match status" value="1"/>
</dbReference>
<evidence type="ECO:0000313" key="10">
    <source>
        <dbReference type="Proteomes" id="UP000757435"/>
    </source>
</evidence>
<name>A0A951QAG4_9CYAN</name>
<dbReference type="InterPro" id="IPR036890">
    <property type="entry name" value="HATPase_C_sf"/>
</dbReference>
<dbReference type="InterPro" id="IPR005467">
    <property type="entry name" value="His_kinase_dom"/>
</dbReference>
<dbReference type="PANTHER" id="PTHR43547">
    <property type="entry name" value="TWO-COMPONENT HISTIDINE KINASE"/>
    <property type="match status" value="1"/>
</dbReference>
<dbReference type="InterPro" id="IPR003018">
    <property type="entry name" value="GAF"/>
</dbReference>
<dbReference type="Pfam" id="PF01590">
    <property type="entry name" value="GAF"/>
    <property type="match status" value="2"/>
</dbReference>
<feature type="domain" description="Histidine kinase" evidence="8">
    <location>
        <begin position="455"/>
        <end position="679"/>
    </location>
</feature>
<dbReference type="PANTHER" id="PTHR43547:SF2">
    <property type="entry name" value="HYBRID SIGNAL TRANSDUCTION HISTIDINE KINASE C"/>
    <property type="match status" value="1"/>
</dbReference>
<reference evidence="9" key="2">
    <citation type="journal article" date="2022" name="Microbiol. Resour. Announc.">
        <title>Metagenome Sequencing to Explore Phylogenomics of Terrestrial Cyanobacteria.</title>
        <authorList>
            <person name="Ward R.D."/>
            <person name="Stajich J.E."/>
            <person name="Johansen J.R."/>
            <person name="Huntemann M."/>
            <person name="Clum A."/>
            <person name="Foster B."/>
            <person name="Foster B."/>
            <person name="Roux S."/>
            <person name="Palaniappan K."/>
            <person name="Varghese N."/>
            <person name="Mukherjee S."/>
            <person name="Reddy T.B.K."/>
            <person name="Daum C."/>
            <person name="Copeland A."/>
            <person name="Chen I.A."/>
            <person name="Ivanova N.N."/>
            <person name="Kyrpides N.C."/>
            <person name="Shapiro N."/>
            <person name="Eloe-Fadrosh E.A."/>
            <person name="Pietrasiak N."/>
        </authorList>
    </citation>
    <scope>NUCLEOTIDE SEQUENCE</scope>
    <source>
        <strain evidence="9">UHER 2000/2452</strain>
    </source>
</reference>
<dbReference type="CDD" id="cd00082">
    <property type="entry name" value="HisKA"/>
    <property type="match status" value="1"/>
</dbReference>
<dbReference type="SUPFAM" id="SSF55781">
    <property type="entry name" value="GAF domain-like"/>
    <property type="match status" value="2"/>
</dbReference>
<dbReference type="PROSITE" id="PS50109">
    <property type="entry name" value="HIS_KIN"/>
    <property type="match status" value="1"/>
</dbReference>
<organism evidence="9 10">
    <name type="scientific">Drouetiella hepatica Uher 2000/2452</name>
    <dbReference type="NCBI Taxonomy" id="904376"/>
    <lineage>
        <taxon>Bacteria</taxon>
        <taxon>Bacillati</taxon>
        <taxon>Cyanobacteriota</taxon>
        <taxon>Cyanophyceae</taxon>
        <taxon>Oculatellales</taxon>
        <taxon>Oculatellaceae</taxon>
        <taxon>Drouetiella</taxon>
    </lineage>
</organism>
<protein>
    <recommendedName>
        <fullName evidence="3">histidine kinase</fullName>
        <ecNumber evidence="3">2.7.13.3</ecNumber>
    </recommendedName>
</protein>
<comment type="caution">
    <text evidence="9">The sequence shown here is derived from an EMBL/GenBank/DDBJ whole genome shotgun (WGS) entry which is preliminary data.</text>
</comment>
<reference evidence="9" key="1">
    <citation type="submission" date="2021-05" db="EMBL/GenBank/DDBJ databases">
        <authorList>
            <person name="Pietrasiak N."/>
            <person name="Ward R."/>
            <person name="Stajich J.E."/>
            <person name="Kurbessoian T."/>
        </authorList>
    </citation>
    <scope>NUCLEOTIDE SEQUENCE</scope>
    <source>
        <strain evidence="9">UHER 2000/2452</strain>
    </source>
</reference>
<comment type="similarity">
    <text evidence="2">In the N-terminal section; belongs to the phytochrome family.</text>
</comment>
<dbReference type="InterPro" id="IPR004358">
    <property type="entry name" value="Sig_transdc_His_kin-like_C"/>
</dbReference>
<dbReference type="Gene3D" id="3.30.450.40">
    <property type="match status" value="2"/>
</dbReference>
<dbReference type="InterPro" id="IPR003661">
    <property type="entry name" value="HisK_dim/P_dom"/>
</dbReference>
<dbReference type="Proteomes" id="UP000757435">
    <property type="component" value="Unassembled WGS sequence"/>
</dbReference>
<evidence type="ECO:0000256" key="2">
    <source>
        <dbReference type="ARBA" id="ARBA00006402"/>
    </source>
</evidence>
<keyword evidence="6" id="KW-0902">Two-component regulatory system</keyword>
<sequence>MPSSFPEQPLEPFLEELAAALADLRSTVTNLHQQNQGLMCSYQAAIEARDHHRVVREIARRLQQLLSSSEILEQTVVAARELLQSDRVIFYQLQAQPDQAQPGQPQPGQPQPGQPNLAVGVAEAVRLSQSSVMHANLDPAWVCRWLSLFRNAVPLVIENRHQADLLPPIAKLMARQQIHALIAAPIFLKESLFGWLAVHQCDGDRVWKEAEVEALQQLAAEVAIAFQQSILYQRAQQLNSDLEEQVQQRTHQIQTALVYESMLKRVTDKVRDSLDGSQILQTAVRELTFVLKLGGCNAALYDLDQGTSTVRYEFTRSIPTSQGRVSQMDDFPEIYQQLKQGHPLQFCSLLPNADRGRVAMLACPIFVDPQSAPVMDQKSVDGSLDQGGTDQGILGDLWLIHQADHVFHEFEIRLVQQVANQCAIAIRQAQLYQTAQNQVWELEKLNRLKDDFLSTVSHELRTPITNVKMAVQMLRIASTEDKRQRYLDILEKEAAREASLIDDLLDLQRLEATIGAVELEEIDLQAWIVSLGEAFQARFADRQHQFQMSYSDRLPIVLSNEAMLRRVLAELLNNACKYTQPGGMIQLDIRHQLIFSPAPPAAAPRISFRVSNQANISSDELPKIFDKFYRCLRADPWSQGGTGLGLALVEKLVEHLQGTIQVESKEGWTTFEVMIPIQLG</sequence>
<dbReference type="SMART" id="SM00065">
    <property type="entry name" value="GAF"/>
    <property type="match status" value="2"/>
</dbReference>
<evidence type="ECO:0000256" key="3">
    <source>
        <dbReference type="ARBA" id="ARBA00012438"/>
    </source>
</evidence>
<dbReference type="SUPFAM" id="SSF47384">
    <property type="entry name" value="Homodimeric domain of signal transducing histidine kinase"/>
    <property type="match status" value="1"/>
</dbReference>
<evidence type="ECO:0000256" key="4">
    <source>
        <dbReference type="ARBA" id="ARBA00022553"/>
    </source>
</evidence>
<evidence type="ECO:0000313" key="9">
    <source>
        <dbReference type="EMBL" id="MBW4659156.1"/>
    </source>
</evidence>
<dbReference type="Pfam" id="PF02518">
    <property type="entry name" value="HATPase_c"/>
    <property type="match status" value="1"/>
</dbReference>
<dbReference type="Gene3D" id="3.30.565.10">
    <property type="entry name" value="Histidine kinase-like ATPase, C-terminal domain"/>
    <property type="match status" value="1"/>
</dbReference>
<keyword evidence="5" id="KW-0418">Kinase</keyword>
<proteinExistence type="inferred from homology"/>